<evidence type="ECO:0000256" key="2">
    <source>
        <dbReference type="ARBA" id="ARBA00022448"/>
    </source>
</evidence>
<dbReference type="PRINTS" id="PR00909">
    <property type="entry name" value="SPERMDNBNDNG"/>
</dbReference>
<dbReference type="AlphaFoldDB" id="A0A0R1HBA8"/>
<dbReference type="Pfam" id="PF13416">
    <property type="entry name" value="SBP_bac_8"/>
    <property type="match status" value="1"/>
</dbReference>
<dbReference type="CDD" id="cd13590">
    <property type="entry name" value="PBP2_PotD_PotF_like"/>
    <property type="match status" value="1"/>
</dbReference>
<keyword evidence="3 6" id="KW-0732">Signal</keyword>
<dbReference type="InterPro" id="IPR006059">
    <property type="entry name" value="SBP"/>
</dbReference>
<evidence type="ECO:0000256" key="5">
    <source>
        <dbReference type="PIRSR" id="PIRSR019574-1"/>
    </source>
</evidence>
<dbReference type="GO" id="GO:0019808">
    <property type="term" value="F:polyamine binding"/>
    <property type="evidence" value="ECO:0007669"/>
    <property type="project" value="InterPro"/>
</dbReference>
<feature type="binding site" evidence="5">
    <location>
        <position position="42"/>
    </location>
    <ligand>
        <name>spermidine</name>
        <dbReference type="ChEBI" id="CHEBI:57834"/>
    </ligand>
</feature>
<evidence type="ECO:0000313" key="7">
    <source>
        <dbReference type="EMBL" id="KRK41010.1"/>
    </source>
</evidence>
<organism evidence="7 8">
    <name type="scientific">Loigolactobacillus bifermentans DSM 20003</name>
    <dbReference type="NCBI Taxonomy" id="1423726"/>
    <lineage>
        <taxon>Bacteria</taxon>
        <taxon>Bacillati</taxon>
        <taxon>Bacillota</taxon>
        <taxon>Bacilli</taxon>
        <taxon>Lactobacillales</taxon>
        <taxon>Lactobacillaceae</taxon>
        <taxon>Loigolactobacillus</taxon>
    </lineage>
</organism>
<dbReference type="Gene3D" id="3.40.190.10">
    <property type="entry name" value="Periplasmic binding protein-like II"/>
    <property type="match status" value="2"/>
</dbReference>
<feature type="signal peptide" evidence="6">
    <location>
        <begin position="1"/>
        <end position="25"/>
    </location>
</feature>
<dbReference type="PANTHER" id="PTHR30222">
    <property type="entry name" value="SPERMIDINE/PUTRESCINE-BINDING PERIPLASMIC PROTEIN"/>
    <property type="match status" value="1"/>
</dbReference>
<dbReference type="PANTHER" id="PTHR30222:SF17">
    <property type="entry name" value="SPERMIDINE_PUTRESCINE-BINDING PERIPLASMIC PROTEIN"/>
    <property type="match status" value="1"/>
</dbReference>
<dbReference type="SUPFAM" id="SSF53850">
    <property type="entry name" value="Periplasmic binding protein-like II"/>
    <property type="match status" value="1"/>
</dbReference>
<protein>
    <submittedName>
        <fullName evidence="7">Spermidine putrescine ABC superfamily ATP binding cassette transporter, binding protein</fullName>
    </submittedName>
</protein>
<evidence type="ECO:0000256" key="6">
    <source>
        <dbReference type="SAM" id="SignalP"/>
    </source>
</evidence>
<dbReference type="OrthoDB" id="9769319at2"/>
<accession>A0A0R1HBA8</accession>
<dbReference type="PIRSF" id="PIRSF019574">
    <property type="entry name" value="Periplasmic_polyamine_BP"/>
    <property type="match status" value="1"/>
</dbReference>
<evidence type="ECO:0000256" key="1">
    <source>
        <dbReference type="ARBA" id="ARBA00004418"/>
    </source>
</evidence>
<proteinExistence type="predicted"/>
<keyword evidence="4" id="KW-0574">Periplasm</keyword>
<comment type="subcellular location">
    <subcellularLocation>
        <location evidence="1">Periplasm</location>
    </subcellularLocation>
</comment>
<dbReference type="PATRIC" id="fig|1423726.3.peg.1768"/>
<dbReference type="STRING" id="1423726.FC07_GL001708"/>
<evidence type="ECO:0000313" key="8">
    <source>
        <dbReference type="Proteomes" id="UP000051461"/>
    </source>
</evidence>
<keyword evidence="2" id="KW-0813">Transport</keyword>
<feature type="chain" id="PRO_5038478159" evidence="6">
    <location>
        <begin position="26"/>
        <end position="353"/>
    </location>
</feature>
<evidence type="ECO:0000256" key="3">
    <source>
        <dbReference type="ARBA" id="ARBA00022729"/>
    </source>
</evidence>
<keyword evidence="8" id="KW-1185">Reference proteome</keyword>
<evidence type="ECO:0000256" key="4">
    <source>
        <dbReference type="ARBA" id="ARBA00022764"/>
    </source>
</evidence>
<dbReference type="Proteomes" id="UP000051461">
    <property type="component" value="Unassembled WGS sequence"/>
</dbReference>
<dbReference type="GO" id="GO:0015846">
    <property type="term" value="P:polyamine transport"/>
    <property type="evidence" value="ECO:0007669"/>
    <property type="project" value="InterPro"/>
</dbReference>
<dbReference type="EMBL" id="AZDA01000001">
    <property type="protein sequence ID" value="KRK41010.1"/>
    <property type="molecule type" value="Genomic_DNA"/>
</dbReference>
<reference evidence="7 8" key="1">
    <citation type="journal article" date="2015" name="Genome Announc.">
        <title>Expanding the biotechnology potential of lactobacilli through comparative genomics of 213 strains and associated genera.</title>
        <authorList>
            <person name="Sun Z."/>
            <person name="Harris H.M."/>
            <person name="McCann A."/>
            <person name="Guo C."/>
            <person name="Argimon S."/>
            <person name="Zhang W."/>
            <person name="Yang X."/>
            <person name="Jeffery I.B."/>
            <person name="Cooney J.C."/>
            <person name="Kagawa T.F."/>
            <person name="Liu W."/>
            <person name="Song Y."/>
            <person name="Salvetti E."/>
            <person name="Wrobel A."/>
            <person name="Rasinkangas P."/>
            <person name="Parkhill J."/>
            <person name="Rea M.C."/>
            <person name="O'Sullivan O."/>
            <person name="Ritari J."/>
            <person name="Douillard F.P."/>
            <person name="Paul Ross R."/>
            <person name="Yang R."/>
            <person name="Briner A.E."/>
            <person name="Felis G.E."/>
            <person name="de Vos W.M."/>
            <person name="Barrangou R."/>
            <person name="Klaenhammer T.R."/>
            <person name="Caufield P.W."/>
            <person name="Cui Y."/>
            <person name="Zhang H."/>
            <person name="O'Toole P.W."/>
        </authorList>
    </citation>
    <scope>NUCLEOTIDE SEQUENCE [LARGE SCALE GENOMIC DNA]</scope>
    <source>
        <strain evidence="7 8">DSM 20003</strain>
    </source>
</reference>
<comment type="caution">
    <text evidence="7">The sequence shown here is derived from an EMBL/GenBank/DDBJ whole genome shotgun (WGS) entry which is preliminary data.</text>
</comment>
<dbReference type="GO" id="GO:0042597">
    <property type="term" value="C:periplasmic space"/>
    <property type="evidence" value="ECO:0007669"/>
    <property type="project" value="UniProtKB-SubCell"/>
</dbReference>
<name>A0A0R1HBA8_9LACO</name>
<dbReference type="RefSeq" id="WP_155797758.1">
    <property type="nucleotide sequence ID" value="NZ_AZDA01000001.1"/>
</dbReference>
<sequence>MHRLKKLVKLLLVIGLIFSLNSCGRATTKKQTKVLNVIGWSEYVPQSVLNQFTKETGIRVNYTSYSDPNQMLSKVMSSANGTYDMVLAPGMYVQTLRKLGKLAPLNKSDLPNYSNLSSAALSKPYDVHNRYSVPYLGTVMGIAYNVKKVKQVPTSYQDLLKPEFKDNLVTVEDSRAVVGSALMATGHKINDTSQQALSDASQYLTKLKKNVQVIDGDSPKTSLINGQVSAGLIYGGEIALAMENDSDIKVVFPKQSTYFCYDVFMKLKKAPNSANVEKFMNFILRPKVSVKVSKAFPYCNPNRKAQALLPKQLKDNPAVSVPTSVIKRSQTVVDLGKRTTKIDAVWNKFKNSN</sequence>
<dbReference type="InterPro" id="IPR001188">
    <property type="entry name" value="Sperm_putr-bd"/>
</dbReference>
<gene>
    <name evidence="7" type="ORF">FC07_GL001708</name>
</gene>